<evidence type="ECO:0000256" key="8">
    <source>
        <dbReference type="ARBA" id="ARBA00022919"/>
    </source>
</evidence>
<evidence type="ECO:0000256" key="6">
    <source>
        <dbReference type="ARBA" id="ARBA00022679"/>
    </source>
</evidence>
<feature type="domain" description="Aminotransferase class I/classII large" evidence="11">
    <location>
        <begin position="112"/>
        <end position="475"/>
    </location>
</feature>
<evidence type="ECO:0000256" key="10">
    <source>
        <dbReference type="ARBA" id="ARBA00023315"/>
    </source>
</evidence>
<keyword evidence="8" id="KW-0746">Sphingolipid metabolism</keyword>
<comment type="pathway">
    <text evidence="2">Lipid metabolism; sphingolipid metabolism.</text>
</comment>
<comment type="cofactor">
    <cofactor evidence="1">
        <name>pyridoxal 5'-phosphate</name>
        <dbReference type="ChEBI" id="CHEBI:597326"/>
    </cofactor>
</comment>
<keyword evidence="7" id="KW-0663">Pyridoxal phosphate</keyword>
<keyword evidence="6" id="KW-0808">Transferase</keyword>
<evidence type="ECO:0000256" key="9">
    <source>
        <dbReference type="ARBA" id="ARBA00023098"/>
    </source>
</evidence>
<dbReference type="InterPro" id="IPR015421">
    <property type="entry name" value="PyrdxlP-dep_Trfase_major"/>
</dbReference>
<dbReference type="GO" id="GO:0005783">
    <property type="term" value="C:endoplasmic reticulum"/>
    <property type="evidence" value="ECO:0007669"/>
    <property type="project" value="TreeGrafter"/>
</dbReference>
<evidence type="ECO:0000259" key="11">
    <source>
        <dbReference type="Pfam" id="PF00155"/>
    </source>
</evidence>
<reference evidence="12 13" key="1">
    <citation type="submission" date="2024-03" db="EMBL/GenBank/DDBJ databases">
        <title>The Acrasis kona genome and developmental transcriptomes reveal deep origins of eukaryotic multicellular pathways.</title>
        <authorList>
            <person name="Sheikh S."/>
            <person name="Fu C.-J."/>
            <person name="Brown M.W."/>
            <person name="Baldauf S.L."/>
        </authorList>
    </citation>
    <scope>NUCLEOTIDE SEQUENCE [LARGE SCALE GENOMIC DNA]</scope>
    <source>
        <strain evidence="12 13">ATCC MYA-3509</strain>
    </source>
</reference>
<dbReference type="Gene3D" id="3.90.1150.10">
    <property type="entry name" value="Aspartate Aminotransferase, domain 1"/>
    <property type="match status" value="1"/>
</dbReference>
<evidence type="ECO:0000256" key="4">
    <source>
        <dbReference type="ARBA" id="ARBA00008392"/>
    </source>
</evidence>
<dbReference type="InterPro" id="IPR015424">
    <property type="entry name" value="PyrdxlP-dep_Trfase"/>
</dbReference>
<name>A0AAW2Z173_9EUKA</name>
<dbReference type="GO" id="GO:0004758">
    <property type="term" value="F:serine C-palmitoyltransferase activity"/>
    <property type="evidence" value="ECO:0007669"/>
    <property type="project" value="TreeGrafter"/>
</dbReference>
<evidence type="ECO:0000256" key="5">
    <source>
        <dbReference type="ARBA" id="ARBA00013220"/>
    </source>
</evidence>
<evidence type="ECO:0000256" key="2">
    <source>
        <dbReference type="ARBA" id="ARBA00004760"/>
    </source>
</evidence>
<dbReference type="GO" id="GO:0030170">
    <property type="term" value="F:pyridoxal phosphate binding"/>
    <property type="evidence" value="ECO:0007669"/>
    <property type="project" value="InterPro"/>
</dbReference>
<dbReference type="EC" id="2.3.1.50" evidence="5"/>
<comment type="similarity">
    <text evidence="4">Belongs to the class-II pyridoxal-phosphate-dependent aminotransferase family.</text>
</comment>
<comment type="caution">
    <text evidence="12">The sequence shown here is derived from an EMBL/GenBank/DDBJ whole genome shotgun (WGS) entry which is preliminary data.</text>
</comment>
<evidence type="ECO:0000256" key="7">
    <source>
        <dbReference type="ARBA" id="ARBA00022898"/>
    </source>
</evidence>
<evidence type="ECO:0000256" key="1">
    <source>
        <dbReference type="ARBA" id="ARBA00001933"/>
    </source>
</evidence>
<dbReference type="InterPro" id="IPR050087">
    <property type="entry name" value="AON_synthase_class-II"/>
</dbReference>
<evidence type="ECO:0000313" key="13">
    <source>
        <dbReference type="Proteomes" id="UP001431209"/>
    </source>
</evidence>
<dbReference type="GO" id="GO:0046512">
    <property type="term" value="P:sphingosine biosynthetic process"/>
    <property type="evidence" value="ECO:0007669"/>
    <property type="project" value="TreeGrafter"/>
</dbReference>
<keyword evidence="13" id="KW-1185">Reference proteome</keyword>
<keyword evidence="10" id="KW-0012">Acyltransferase</keyword>
<accession>A0AAW2Z173</accession>
<evidence type="ECO:0000313" key="12">
    <source>
        <dbReference type="EMBL" id="KAL0483543.1"/>
    </source>
</evidence>
<organism evidence="12 13">
    <name type="scientific">Acrasis kona</name>
    <dbReference type="NCBI Taxonomy" id="1008807"/>
    <lineage>
        <taxon>Eukaryota</taxon>
        <taxon>Discoba</taxon>
        <taxon>Heterolobosea</taxon>
        <taxon>Tetramitia</taxon>
        <taxon>Eutetramitia</taxon>
        <taxon>Acrasidae</taxon>
        <taxon>Acrasis</taxon>
    </lineage>
</organism>
<sequence>MTAGSQSFFNISSVLEHLWVLVSYEVENFAPRVIVYSLVLSFIVYLFAQRSYKPASRADKIDKETEEELINDFTPEPLVPEYSDDDGDDKTNDIVLSSFGATHIKIVGKEDEVLNFATHNFLGVNGNKEIVEASKKTVEKYGVGSCGPRGFYGTVDVHLDLEKKIAQFMGTNDSIVYSFGWCTISSVIPAFSKQHDLLVCDENCNFAIQSGAQLSRSKVVYFKHNDMAHLEQILKDTVSKDKGRPVVNRRFIICQGVYENHGDIAPLDKIVALKNKYCFRVMIDDSFGIGVLGKTGRGTTEHFDLPISEFDCVCATLENAFGTVGGFCVGNNQVVEHQRLGGSAYVFSASLPPYVSTASIGAFEYLERNSSKLLLNLRNNANHLIKLLEKALPKSLILEHTNGLPIMHVRVKKYNPNDHHEVSEKFARVGKMALDKNLAVARPQYTEREYQKPSPSIKIMVSAEHSKQEVEKCAKILDDIFNQVFEDK</sequence>
<dbReference type="PANTHER" id="PTHR13693:SF2">
    <property type="entry name" value="SERINE PALMITOYLTRANSFERASE 1"/>
    <property type="match status" value="1"/>
</dbReference>
<evidence type="ECO:0000256" key="3">
    <source>
        <dbReference type="ARBA" id="ARBA00004991"/>
    </source>
</evidence>
<dbReference type="PANTHER" id="PTHR13693">
    <property type="entry name" value="CLASS II AMINOTRANSFERASE/8-AMINO-7-OXONONANOATE SYNTHASE"/>
    <property type="match status" value="1"/>
</dbReference>
<proteinExistence type="inferred from homology"/>
<gene>
    <name evidence="12" type="ORF">AKO1_014538</name>
</gene>
<dbReference type="EMBL" id="JAOPGA020000966">
    <property type="protein sequence ID" value="KAL0483543.1"/>
    <property type="molecule type" value="Genomic_DNA"/>
</dbReference>
<dbReference type="InterPro" id="IPR015422">
    <property type="entry name" value="PyrdxlP-dep_Trfase_small"/>
</dbReference>
<dbReference type="InterPro" id="IPR004839">
    <property type="entry name" value="Aminotransferase_I/II_large"/>
</dbReference>
<comment type="pathway">
    <text evidence="3">Sphingolipid metabolism.</text>
</comment>
<dbReference type="AlphaFoldDB" id="A0AAW2Z173"/>
<keyword evidence="9" id="KW-0443">Lipid metabolism</keyword>
<protein>
    <recommendedName>
        <fullName evidence="5">serine C-palmitoyltransferase</fullName>
        <ecNumber evidence="5">2.3.1.50</ecNumber>
    </recommendedName>
</protein>
<dbReference type="GO" id="GO:0046513">
    <property type="term" value="P:ceramide biosynthetic process"/>
    <property type="evidence" value="ECO:0007669"/>
    <property type="project" value="TreeGrafter"/>
</dbReference>
<dbReference type="SUPFAM" id="SSF53383">
    <property type="entry name" value="PLP-dependent transferases"/>
    <property type="match status" value="1"/>
</dbReference>
<dbReference type="GO" id="GO:0016020">
    <property type="term" value="C:membrane"/>
    <property type="evidence" value="ECO:0007669"/>
    <property type="project" value="GOC"/>
</dbReference>
<dbReference type="Gene3D" id="3.40.640.10">
    <property type="entry name" value="Type I PLP-dependent aspartate aminotransferase-like (Major domain)"/>
    <property type="match status" value="1"/>
</dbReference>
<dbReference type="Pfam" id="PF00155">
    <property type="entry name" value="Aminotran_1_2"/>
    <property type="match status" value="1"/>
</dbReference>
<dbReference type="Proteomes" id="UP001431209">
    <property type="component" value="Unassembled WGS sequence"/>
</dbReference>